<evidence type="ECO:0000313" key="3">
    <source>
        <dbReference type="Proteomes" id="UP000050342"/>
    </source>
</evidence>
<accession>A0A0Q0X313</accession>
<protein>
    <recommendedName>
        <fullName evidence="4">Topoisomerase II</fullName>
    </recommendedName>
</protein>
<comment type="caution">
    <text evidence="2">The sequence shown here is derived from an EMBL/GenBank/DDBJ whole genome shotgun (WGS) entry which is preliminary data.</text>
</comment>
<evidence type="ECO:0008006" key="4">
    <source>
        <dbReference type="Google" id="ProtNLM"/>
    </source>
</evidence>
<dbReference type="InterPro" id="IPR021245">
    <property type="entry name" value="DUF2790"/>
</dbReference>
<keyword evidence="1" id="KW-0732">Signal</keyword>
<dbReference type="STRING" id="1563157.AQS70_01410"/>
<dbReference type="OrthoDB" id="6903763at2"/>
<name>A0A0Q0X313_9PSED</name>
<dbReference type="Gene3D" id="2.30.140.50">
    <property type="entry name" value="Protein of unknown function DUF2790"/>
    <property type="match status" value="1"/>
</dbReference>
<dbReference type="RefSeq" id="WP_055102426.1">
    <property type="nucleotide sequence ID" value="NZ_LLWH01000112.1"/>
</dbReference>
<dbReference type="EMBL" id="LLWH01000112">
    <property type="protein sequence ID" value="KQB54139.1"/>
    <property type="molecule type" value="Genomic_DNA"/>
</dbReference>
<keyword evidence="3" id="KW-1185">Reference proteome</keyword>
<organism evidence="2 3">
    <name type="scientific">Pseudomonas endophytica</name>
    <dbReference type="NCBI Taxonomy" id="1563157"/>
    <lineage>
        <taxon>Bacteria</taxon>
        <taxon>Pseudomonadati</taxon>
        <taxon>Pseudomonadota</taxon>
        <taxon>Gammaproteobacteria</taxon>
        <taxon>Pseudomonadales</taxon>
        <taxon>Pseudomonadaceae</taxon>
        <taxon>Pseudomonas</taxon>
    </lineage>
</organism>
<proteinExistence type="predicted"/>
<sequence length="80" mass="8745">MKTLIALCLASMTTVAFANETSPAVEHYAYGDTLDIAHVISMSEIPHVCQVVPATMTYEDHQGQRHVLEYKVMGDGCSES</sequence>
<reference evidence="2 3" key="1">
    <citation type="submission" date="2015-10" db="EMBL/GenBank/DDBJ databases">
        <title>Pseudomonas helleri sp. nov. and Pseudomonas weihenstephanensis sp. nov., isolated from raw cows milk.</title>
        <authorList>
            <person name="Von Neubeck M."/>
            <person name="Huptas C."/>
            <person name="Wenning M."/>
            <person name="Scherer S."/>
        </authorList>
    </citation>
    <scope>NUCLEOTIDE SEQUENCE [LARGE SCALE GENOMIC DNA]</scope>
    <source>
        <strain evidence="2 3">BSTT44</strain>
    </source>
</reference>
<evidence type="ECO:0000256" key="1">
    <source>
        <dbReference type="SAM" id="SignalP"/>
    </source>
</evidence>
<feature type="chain" id="PRO_5006186221" description="Topoisomerase II" evidence="1">
    <location>
        <begin position="19"/>
        <end position="80"/>
    </location>
</feature>
<dbReference type="AlphaFoldDB" id="A0A0Q0X313"/>
<feature type="signal peptide" evidence="1">
    <location>
        <begin position="1"/>
        <end position="18"/>
    </location>
</feature>
<dbReference type="Proteomes" id="UP000050342">
    <property type="component" value="Unassembled WGS sequence"/>
</dbReference>
<gene>
    <name evidence="2" type="ORF">AQS70_01410</name>
</gene>
<dbReference type="Pfam" id="PF10976">
    <property type="entry name" value="DUF2790"/>
    <property type="match status" value="1"/>
</dbReference>
<evidence type="ECO:0000313" key="2">
    <source>
        <dbReference type="EMBL" id="KQB54139.1"/>
    </source>
</evidence>